<dbReference type="InterPro" id="IPR025836">
    <property type="entry name" value="Zn_knuckle_CX2CX4HX4C"/>
</dbReference>
<comment type="caution">
    <text evidence="5">The sequence shown here is derived from an EMBL/GenBank/DDBJ whole genome shotgun (WGS) entry which is preliminary data.</text>
</comment>
<dbReference type="SUPFAM" id="SSF56219">
    <property type="entry name" value="DNase I-like"/>
    <property type="match status" value="1"/>
</dbReference>
<protein>
    <recommendedName>
        <fullName evidence="7">DUF4283 domain-containing protein</fullName>
    </recommendedName>
</protein>
<evidence type="ECO:0000259" key="2">
    <source>
        <dbReference type="Pfam" id="PF03372"/>
    </source>
</evidence>
<dbReference type="AlphaFoldDB" id="S8C4A4"/>
<dbReference type="EMBL" id="AUSU01006807">
    <property type="protein sequence ID" value="EPS61484.1"/>
    <property type="molecule type" value="Genomic_DNA"/>
</dbReference>
<dbReference type="OrthoDB" id="913635at2759"/>
<accession>S8C4A4</accession>
<feature type="region of interest" description="Disordered" evidence="1">
    <location>
        <begin position="246"/>
        <end position="315"/>
    </location>
</feature>
<dbReference type="InterPro" id="IPR025558">
    <property type="entry name" value="DUF4283"/>
</dbReference>
<reference evidence="5 6" key="1">
    <citation type="journal article" date="2013" name="BMC Genomics">
        <title>The miniature genome of a carnivorous plant Genlisea aurea contains a low number of genes and short non-coding sequences.</title>
        <authorList>
            <person name="Leushkin E.V."/>
            <person name="Sutormin R.A."/>
            <person name="Nabieva E.R."/>
            <person name="Penin A.A."/>
            <person name="Kondrashov A.S."/>
            <person name="Logacheva M.D."/>
        </authorList>
    </citation>
    <scope>NUCLEOTIDE SEQUENCE [LARGE SCALE GENOMIC DNA]</scope>
</reference>
<sequence length="793" mass="90349">MDDELVELLSSFSLTEKEKSSTPLPPEMKPSNPADTGMHLVGRVFNSRPVNPEAFTRTMKVAFNLIKNLEIKSLGQNRFTLRFAKLGDFNRILKESPWHYEHHLLLLTPLLRHQQWDEVDLDWVTFQVQVRGIPYVSYTEELARIIGNRIGRYVDTDLNKEWLSTYATLRFRASVDTRQPLMRLVRLHSAEGNTLTGFLSYEKLPLICEDCGMLDHVKKDCEIPPPPRGKLPVTVAYGPWLRAKPPRSLGVNFNPPSRRGNFSSSFDQPPPHNGKKEQPPDDSVPKQSGQASQETVKGDNVSLDATDETMQPQEEVIPSEELATNMENTLTPLITDPSPSELRAIPLPLVTTTHDVDIIMTSAMDNLDDSTHCILARRSKRVHEEMTAQFGHMEVPDQHETRALKILKQDSQASDASISAGLHILSWNCQGMGSPWTVRRLKELIGQRSPSFVFLCETKSPACKLNWLKNLFPYYGFFVDAVGASGGLALLWRKELDVSLLSYSKWYIDVNINNPSADGHWRLTGFYGNPVCSARSEFWDLLRRLHRHSLRPWICVGDFNEVLFPHEFSSRVSRHPRQMEDFRKAVVDCGLNEIPFQGHSFTWTNKRKHPHTVRARLDRALASVNWLQLYPMSEIQHLSFGGSDHAPLWVQFTTPIPPNYVRRPHRFRFEARWMSLSGCESAIRDAWSLSRDPSTRLQSRLSATRISLLKWYQHQIGPLKANIKRVEAELATLAVATLDDSSLAREKNLRNELDDRLEDGGQPDKANIEFTNFRGTVGIHTRPSNLGKHSHGF</sequence>
<feature type="compositionally biased region" description="Polar residues" evidence="1">
    <location>
        <begin position="285"/>
        <end position="295"/>
    </location>
</feature>
<feature type="domain" description="DUF4283" evidence="3">
    <location>
        <begin position="40"/>
        <end position="109"/>
    </location>
</feature>
<gene>
    <name evidence="5" type="ORF">M569_13313</name>
</gene>
<dbReference type="Pfam" id="PF14392">
    <property type="entry name" value="zf-CCHC_4"/>
    <property type="match status" value="1"/>
</dbReference>
<dbReference type="PANTHER" id="PTHR33710:SF62">
    <property type="entry name" value="DUF4283 DOMAIN PROTEIN"/>
    <property type="match status" value="1"/>
</dbReference>
<name>S8C4A4_9LAMI</name>
<dbReference type="InterPro" id="IPR005135">
    <property type="entry name" value="Endo/exonuclease/phosphatase"/>
</dbReference>
<dbReference type="InterPro" id="IPR036691">
    <property type="entry name" value="Endo/exonu/phosph_ase_sf"/>
</dbReference>
<organism evidence="5 6">
    <name type="scientific">Genlisea aurea</name>
    <dbReference type="NCBI Taxonomy" id="192259"/>
    <lineage>
        <taxon>Eukaryota</taxon>
        <taxon>Viridiplantae</taxon>
        <taxon>Streptophyta</taxon>
        <taxon>Embryophyta</taxon>
        <taxon>Tracheophyta</taxon>
        <taxon>Spermatophyta</taxon>
        <taxon>Magnoliopsida</taxon>
        <taxon>eudicotyledons</taxon>
        <taxon>Gunneridae</taxon>
        <taxon>Pentapetalae</taxon>
        <taxon>asterids</taxon>
        <taxon>lamiids</taxon>
        <taxon>Lamiales</taxon>
        <taxon>Lentibulariaceae</taxon>
        <taxon>Genlisea</taxon>
    </lineage>
</organism>
<feature type="domain" description="Endonuclease/exonuclease/phosphatase" evidence="2">
    <location>
        <begin position="425"/>
        <end position="645"/>
    </location>
</feature>
<evidence type="ECO:0008006" key="7">
    <source>
        <dbReference type="Google" id="ProtNLM"/>
    </source>
</evidence>
<feature type="region of interest" description="Disordered" evidence="1">
    <location>
        <begin position="16"/>
        <end position="36"/>
    </location>
</feature>
<proteinExistence type="predicted"/>
<keyword evidence="6" id="KW-1185">Reference proteome</keyword>
<dbReference type="PANTHER" id="PTHR33710">
    <property type="entry name" value="BNAC02G09200D PROTEIN"/>
    <property type="match status" value="1"/>
</dbReference>
<dbReference type="Proteomes" id="UP000015453">
    <property type="component" value="Unassembled WGS sequence"/>
</dbReference>
<dbReference type="Gene3D" id="3.60.10.10">
    <property type="entry name" value="Endonuclease/exonuclease/phosphatase"/>
    <property type="match status" value="1"/>
</dbReference>
<evidence type="ECO:0000313" key="6">
    <source>
        <dbReference type="Proteomes" id="UP000015453"/>
    </source>
</evidence>
<dbReference type="Pfam" id="PF14111">
    <property type="entry name" value="DUF4283"/>
    <property type="match status" value="1"/>
</dbReference>
<dbReference type="Pfam" id="PF03372">
    <property type="entry name" value="Exo_endo_phos"/>
    <property type="match status" value="1"/>
</dbReference>
<evidence type="ECO:0000259" key="3">
    <source>
        <dbReference type="Pfam" id="PF14111"/>
    </source>
</evidence>
<evidence type="ECO:0000256" key="1">
    <source>
        <dbReference type="SAM" id="MobiDB-lite"/>
    </source>
</evidence>
<evidence type="ECO:0000313" key="5">
    <source>
        <dbReference type="EMBL" id="EPS61484.1"/>
    </source>
</evidence>
<evidence type="ECO:0000259" key="4">
    <source>
        <dbReference type="Pfam" id="PF14392"/>
    </source>
</evidence>
<dbReference type="GO" id="GO:0003824">
    <property type="term" value="F:catalytic activity"/>
    <property type="evidence" value="ECO:0007669"/>
    <property type="project" value="InterPro"/>
</dbReference>
<feature type="domain" description="Zinc knuckle CX2CX4HX4C" evidence="4">
    <location>
        <begin position="175"/>
        <end position="222"/>
    </location>
</feature>